<organism evidence="1 2">
    <name type="scientific">Chitinophaga caeni</name>
    <dbReference type="NCBI Taxonomy" id="2029983"/>
    <lineage>
        <taxon>Bacteria</taxon>
        <taxon>Pseudomonadati</taxon>
        <taxon>Bacteroidota</taxon>
        <taxon>Chitinophagia</taxon>
        <taxon>Chitinophagales</taxon>
        <taxon>Chitinophagaceae</taxon>
        <taxon>Chitinophaga</taxon>
    </lineage>
</organism>
<dbReference type="Proteomes" id="UP000220133">
    <property type="component" value="Chromosome"/>
</dbReference>
<keyword evidence="2" id="KW-1185">Reference proteome</keyword>
<dbReference type="KEGG" id="cbae:COR50_13725"/>
<dbReference type="RefSeq" id="WP_098194513.1">
    <property type="nucleotide sequence ID" value="NZ_CP023777.1"/>
</dbReference>
<proteinExistence type="predicted"/>
<reference evidence="1 2" key="1">
    <citation type="submission" date="2017-10" db="EMBL/GenBank/DDBJ databases">
        <title>Paenichitinophaga pekingensis gen. nov., sp. nov., isolated from activated sludge.</title>
        <authorList>
            <person name="Jin D."/>
            <person name="Kong X."/>
            <person name="Deng Y."/>
            <person name="Bai Z."/>
        </authorList>
    </citation>
    <scope>NUCLEOTIDE SEQUENCE [LARGE SCALE GENOMIC DNA]</scope>
    <source>
        <strain evidence="1 2">13</strain>
    </source>
</reference>
<sequence>MPVNFNEAHQLHQEWKQNLLLSEKEVKSMNEELLILVKDAQSEDQKKEVEHLQNSLIRQKEVINEKLAEVVKADKVMSENSAKESEVEIWHQKMKEDMEWFNRLFNELRVEFQKFKNSL</sequence>
<dbReference type="EMBL" id="CP023777">
    <property type="protein sequence ID" value="ATL48136.1"/>
    <property type="molecule type" value="Genomic_DNA"/>
</dbReference>
<dbReference type="OrthoDB" id="680366at2"/>
<protein>
    <submittedName>
        <fullName evidence="1">Uncharacterized protein</fullName>
    </submittedName>
</protein>
<dbReference type="AlphaFoldDB" id="A0A291QVZ4"/>
<evidence type="ECO:0000313" key="2">
    <source>
        <dbReference type="Proteomes" id="UP000220133"/>
    </source>
</evidence>
<gene>
    <name evidence="1" type="ORF">COR50_13725</name>
</gene>
<accession>A0A291QVZ4</accession>
<evidence type="ECO:0000313" key="1">
    <source>
        <dbReference type="EMBL" id="ATL48136.1"/>
    </source>
</evidence>
<name>A0A291QVZ4_9BACT</name>